<dbReference type="EMBL" id="FMIQ01000041">
    <property type="protein sequence ID" value="SCM52748.1"/>
    <property type="molecule type" value="Genomic_DNA"/>
</dbReference>
<evidence type="ECO:0000313" key="1">
    <source>
        <dbReference type="EMBL" id="SCM52748.1"/>
    </source>
</evidence>
<gene>
    <name evidence="1" type="ORF">BN1044_02232</name>
</gene>
<accession>A0A1C6Z137</accession>
<dbReference type="Proteomes" id="UP000094844">
    <property type="component" value="Unassembled WGS sequence"/>
</dbReference>
<name>A0A1C6Z137_HAFAL</name>
<sequence length="43" mass="4843">MRAGIPLPVCHNLYFKAECFADTAQIARRIERKEGSYCLVDGV</sequence>
<proteinExistence type="predicted"/>
<protein>
    <submittedName>
        <fullName evidence="1">Uncharacterized protein</fullName>
    </submittedName>
</protein>
<dbReference type="AlphaFoldDB" id="A0A1C6Z137"/>
<reference evidence="1 2" key="1">
    <citation type="submission" date="2016-09" db="EMBL/GenBank/DDBJ databases">
        <authorList>
            <person name="Capua I."/>
            <person name="De Benedictis P."/>
            <person name="Joannis T."/>
            <person name="Lombin L.H."/>
            <person name="Cattoli G."/>
        </authorList>
    </citation>
    <scope>NUCLEOTIDE SEQUENCE [LARGE SCALE GENOMIC DNA]</scope>
    <source>
        <strain evidence="1 2">GB001</strain>
    </source>
</reference>
<organism evidence="1 2">
    <name type="scientific">Hafnia alvei</name>
    <dbReference type="NCBI Taxonomy" id="569"/>
    <lineage>
        <taxon>Bacteria</taxon>
        <taxon>Pseudomonadati</taxon>
        <taxon>Pseudomonadota</taxon>
        <taxon>Gammaproteobacteria</taxon>
        <taxon>Enterobacterales</taxon>
        <taxon>Hafniaceae</taxon>
        <taxon>Hafnia</taxon>
    </lineage>
</organism>
<evidence type="ECO:0000313" key="2">
    <source>
        <dbReference type="Proteomes" id="UP000094844"/>
    </source>
</evidence>